<evidence type="ECO:0000313" key="1">
    <source>
        <dbReference type="EMBL" id="CAG7673203.1"/>
    </source>
</evidence>
<protein>
    <submittedName>
        <fullName evidence="1">Uncharacterized protein</fullName>
    </submittedName>
</protein>
<proteinExistence type="predicted"/>
<dbReference type="EMBL" id="CAJVCH010012858">
    <property type="protein sequence ID" value="CAG7673203.1"/>
    <property type="molecule type" value="Genomic_DNA"/>
</dbReference>
<feature type="non-terminal residue" evidence="1">
    <location>
        <position position="1"/>
    </location>
</feature>
<name>A0A8J2JEP9_9HEXA</name>
<keyword evidence="2" id="KW-1185">Reference proteome</keyword>
<evidence type="ECO:0000313" key="2">
    <source>
        <dbReference type="Proteomes" id="UP000708208"/>
    </source>
</evidence>
<organism evidence="1 2">
    <name type="scientific">Allacma fusca</name>
    <dbReference type="NCBI Taxonomy" id="39272"/>
    <lineage>
        <taxon>Eukaryota</taxon>
        <taxon>Metazoa</taxon>
        <taxon>Ecdysozoa</taxon>
        <taxon>Arthropoda</taxon>
        <taxon>Hexapoda</taxon>
        <taxon>Collembola</taxon>
        <taxon>Symphypleona</taxon>
        <taxon>Sminthuridae</taxon>
        <taxon>Allacma</taxon>
    </lineage>
</organism>
<gene>
    <name evidence="1" type="ORF">AFUS01_LOCUS2262</name>
</gene>
<sequence>DSLTHKRELVQAMIIIQIRDVFRKTARNVCRKDAHKNEKHEVL</sequence>
<reference evidence="1" key="1">
    <citation type="submission" date="2021-06" db="EMBL/GenBank/DDBJ databases">
        <authorList>
            <person name="Hodson N. C."/>
            <person name="Mongue J. A."/>
            <person name="Jaron S. K."/>
        </authorList>
    </citation>
    <scope>NUCLEOTIDE SEQUENCE</scope>
</reference>
<dbReference type="Proteomes" id="UP000708208">
    <property type="component" value="Unassembled WGS sequence"/>
</dbReference>
<dbReference type="AlphaFoldDB" id="A0A8J2JEP9"/>
<comment type="caution">
    <text evidence="1">The sequence shown here is derived from an EMBL/GenBank/DDBJ whole genome shotgun (WGS) entry which is preliminary data.</text>
</comment>
<accession>A0A8J2JEP9</accession>